<comment type="similarity">
    <text evidence="4">Belongs to the glycosyl hydrolase 18 family.</text>
</comment>
<evidence type="ECO:0000259" key="5">
    <source>
        <dbReference type="PROSITE" id="PS51910"/>
    </source>
</evidence>
<dbReference type="InterPro" id="IPR050314">
    <property type="entry name" value="Glycosyl_Hydrlase_18"/>
</dbReference>
<dbReference type="GO" id="GO:0004568">
    <property type="term" value="F:chitinase activity"/>
    <property type="evidence" value="ECO:0007669"/>
    <property type="project" value="TreeGrafter"/>
</dbReference>
<dbReference type="GO" id="GO:0005576">
    <property type="term" value="C:extracellular region"/>
    <property type="evidence" value="ECO:0007669"/>
    <property type="project" value="TreeGrafter"/>
</dbReference>
<keyword evidence="2 3" id="KW-0326">Glycosidase</keyword>
<dbReference type="PROSITE" id="PS51910">
    <property type="entry name" value="GH18_2"/>
    <property type="match status" value="1"/>
</dbReference>
<keyword evidence="1 3" id="KW-0378">Hydrolase</keyword>
<accession>A0AA41S628</accession>
<dbReference type="Gene3D" id="3.20.20.80">
    <property type="entry name" value="Glycosidases"/>
    <property type="match status" value="1"/>
</dbReference>
<dbReference type="InterPro" id="IPR001223">
    <property type="entry name" value="Glyco_hydro18_cat"/>
</dbReference>
<dbReference type="InterPro" id="IPR011583">
    <property type="entry name" value="Chitinase_II/V-like_cat"/>
</dbReference>
<dbReference type="PROSITE" id="PS01095">
    <property type="entry name" value="GH18_1"/>
    <property type="match status" value="1"/>
</dbReference>
<dbReference type="GO" id="GO:0005975">
    <property type="term" value="P:carbohydrate metabolic process"/>
    <property type="evidence" value="ECO:0007669"/>
    <property type="project" value="InterPro"/>
</dbReference>
<proteinExistence type="inferred from homology"/>
<evidence type="ECO:0000256" key="3">
    <source>
        <dbReference type="RuleBase" id="RU000489"/>
    </source>
</evidence>
<evidence type="ECO:0000256" key="2">
    <source>
        <dbReference type="ARBA" id="ARBA00023295"/>
    </source>
</evidence>
<feature type="domain" description="GH18" evidence="5">
    <location>
        <begin position="2"/>
        <end position="289"/>
    </location>
</feature>
<reference evidence="6" key="1">
    <citation type="submission" date="2022-03" db="EMBL/GenBank/DDBJ databases">
        <title>A functionally conserved STORR gene fusion in Papaver species that diverged 16.8 million years ago.</title>
        <authorList>
            <person name="Catania T."/>
        </authorList>
    </citation>
    <scope>NUCLEOTIDE SEQUENCE</scope>
    <source>
        <strain evidence="6">S-191538</strain>
    </source>
</reference>
<organism evidence="6 7">
    <name type="scientific">Papaver nudicaule</name>
    <name type="common">Iceland poppy</name>
    <dbReference type="NCBI Taxonomy" id="74823"/>
    <lineage>
        <taxon>Eukaryota</taxon>
        <taxon>Viridiplantae</taxon>
        <taxon>Streptophyta</taxon>
        <taxon>Embryophyta</taxon>
        <taxon>Tracheophyta</taxon>
        <taxon>Spermatophyta</taxon>
        <taxon>Magnoliopsida</taxon>
        <taxon>Ranunculales</taxon>
        <taxon>Papaveraceae</taxon>
        <taxon>Papaveroideae</taxon>
        <taxon>Papaver</taxon>
    </lineage>
</organism>
<evidence type="ECO:0000256" key="4">
    <source>
        <dbReference type="RuleBase" id="RU004453"/>
    </source>
</evidence>
<gene>
    <name evidence="6" type="ORF">MKW94_010656</name>
</gene>
<evidence type="ECO:0000313" key="7">
    <source>
        <dbReference type="Proteomes" id="UP001177140"/>
    </source>
</evidence>
<dbReference type="SMART" id="SM00636">
    <property type="entry name" value="Glyco_18"/>
    <property type="match status" value="1"/>
</dbReference>
<dbReference type="Pfam" id="PF00704">
    <property type="entry name" value="Glyco_hydro_18"/>
    <property type="match status" value="1"/>
</dbReference>
<dbReference type="InterPro" id="IPR017853">
    <property type="entry name" value="GH"/>
</dbReference>
<dbReference type="PANTHER" id="PTHR11177:SF317">
    <property type="entry name" value="CHITINASE 12-RELATED"/>
    <property type="match status" value="1"/>
</dbReference>
<dbReference type="SUPFAM" id="SSF51445">
    <property type="entry name" value="(Trans)glycosidases"/>
    <property type="match status" value="1"/>
</dbReference>
<evidence type="ECO:0000256" key="1">
    <source>
        <dbReference type="ARBA" id="ARBA00022801"/>
    </source>
</evidence>
<evidence type="ECO:0000313" key="6">
    <source>
        <dbReference type="EMBL" id="MCL7029205.1"/>
    </source>
</evidence>
<comment type="caution">
    <text evidence="6">The sequence shown here is derived from an EMBL/GenBank/DDBJ whole genome shotgun (WGS) entry which is preliminary data.</text>
</comment>
<dbReference type="Proteomes" id="UP001177140">
    <property type="component" value="Unassembled WGS sequence"/>
</dbReference>
<dbReference type="InterPro" id="IPR029070">
    <property type="entry name" value="Chitinase_insertion_sf"/>
</dbReference>
<dbReference type="PANTHER" id="PTHR11177">
    <property type="entry name" value="CHITINASE"/>
    <property type="match status" value="1"/>
</dbReference>
<dbReference type="GO" id="GO:0006032">
    <property type="term" value="P:chitin catabolic process"/>
    <property type="evidence" value="ECO:0007669"/>
    <property type="project" value="TreeGrafter"/>
</dbReference>
<keyword evidence="7" id="KW-1185">Reference proteome</keyword>
<dbReference type="GO" id="GO:0008061">
    <property type="term" value="F:chitin binding"/>
    <property type="evidence" value="ECO:0007669"/>
    <property type="project" value="InterPro"/>
</dbReference>
<dbReference type="EMBL" id="JAJJMA010087823">
    <property type="protein sequence ID" value="MCL7029205.1"/>
    <property type="molecule type" value="Genomic_DNA"/>
</dbReference>
<protein>
    <recommendedName>
        <fullName evidence="5">GH18 domain-containing protein</fullName>
    </recommendedName>
</protein>
<dbReference type="AlphaFoldDB" id="A0AA41S628"/>
<name>A0AA41S628_PAPNU</name>
<dbReference type="Gene3D" id="3.10.50.10">
    <property type="match status" value="1"/>
</dbReference>
<sequence>MPIKGGYYPSWRNDLEIIPPYYTHVYYAFSGFDRVNNKVVIPADEEGKVRSFTSYLRNRGVKALLSIGGDAAGPLIFNEMVSNSNNRQHFIQSSIEVARTFGFDGLDLDWEFPTTRTDVAGLALLLAEWRAAIDKEARGGTKLLITMAVFFTPELYFYDETSCWMYPGEAIQSYVDFINVKNSPAQTAAYAAVFNPPYPEISTCEGLTSWLQIVSPDKLVMGLPLYAHTWELTDPEKNGVGAPAKGVGPGENGILEWKHLRDAMEKQLGGFFHWAIGQDDGQNTLTNAG</sequence>
<dbReference type="InterPro" id="IPR001579">
    <property type="entry name" value="Glyco_hydro_18_chit_AS"/>
</dbReference>